<evidence type="ECO:0000256" key="4">
    <source>
        <dbReference type="ARBA" id="ARBA00022989"/>
    </source>
</evidence>
<feature type="transmembrane region" description="Helical" evidence="6">
    <location>
        <begin position="143"/>
        <end position="165"/>
    </location>
</feature>
<dbReference type="InterPro" id="IPR004680">
    <property type="entry name" value="Cit_transptr-like_dom"/>
</dbReference>
<evidence type="ECO:0000256" key="3">
    <source>
        <dbReference type="ARBA" id="ARBA00022692"/>
    </source>
</evidence>
<dbReference type="Pfam" id="PF03600">
    <property type="entry name" value="CitMHS"/>
    <property type="match status" value="1"/>
</dbReference>
<dbReference type="EMBL" id="JARLKY010000001">
    <property type="protein sequence ID" value="MEC0225603.1"/>
    <property type="molecule type" value="Genomic_DNA"/>
</dbReference>
<comment type="caution">
    <text evidence="8">The sequence shown here is derived from an EMBL/GenBank/DDBJ whole genome shotgun (WGS) entry which is preliminary data.</text>
</comment>
<evidence type="ECO:0000256" key="6">
    <source>
        <dbReference type="SAM" id="Phobius"/>
    </source>
</evidence>
<keyword evidence="9" id="KW-1185">Reference proteome</keyword>
<name>A0ABU6FUP7_9BACL</name>
<dbReference type="RefSeq" id="WP_326069995.1">
    <property type="nucleotide sequence ID" value="NZ_JARLKY010000001.1"/>
</dbReference>
<evidence type="ECO:0000259" key="7">
    <source>
        <dbReference type="Pfam" id="PF03600"/>
    </source>
</evidence>
<keyword evidence="2" id="KW-0813">Transport</keyword>
<feature type="transmembrane region" description="Helical" evidence="6">
    <location>
        <begin position="101"/>
        <end position="131"/>
    </location>
</feature>
<evidence type="ECO:0000313" key="9">
    <source>
        <dbReference type="Proteomes" id="UP001338137"/>
    </source>
</evidence>
<feature type="transmembrane region" description="Helical" evidence="6">
    <location>
        <begin position="334"/>
        <end position="363"/>
    </location>
</feature>
<dbReference type="PANTHER" id="PTHR43568">
    <property type="entry name" value="P PROTEIN"/>
    <property type="match status" value="1"/>
</dbReference>
<dbReference type="InterPro" id="IPR051475">
    <property type="entry name" value="Diverse_Ion_Transporter"/>
</dbReference>
<keyword evidence="3 6" id="KW-0812">Transmembrane</keyword>
<feature type="transmembrane region" description="Helical" evidence="6">
    <location>
        <begin position="298"/>
        <end position="322"/>
    </location>
</feature>
<keyword evidence="4 6" id="KW-1133">Transmembrane helix</keyword>
<feature type="transmembrane region" description="Helical" evidence="6">
    <location>
        <begin position="36"/>
        <end position="54"/>
    </location>
</feature>
<evidence type="ECO:0000256" key="5">
    <source>
        <dbReference type="ARBA" id="ARBA00023136"/>
    </source>
</evidence>
<proteinExistence type="predicted"/>
<feature type="transmembrane region" description="Helical" evidence="6">
    <location>
        <begin position="185"/>
        <end position="204"/>
    </location>
</feature>
<feature type="transmembrane region" description="Helical" evidence="6">
    <location>
        <begin position="12"/>
        <end position="29"/>
    </location>
</feature>
<gene>
    <name evidence="8" type="ORF">P4I72_00500</name>
</gene>
<sequence>MTEFSQGPALWQTVAAIVIFAAAYICILIERWDRMYTALGGGLLMIVLGIIPIGKAVTTYANWHVLLLLMSLFVIAGLFQKTGLISYASSHIIRKFRMQPFTLLVSLSLLAAASSALWDGLLAIAVIVPLLLKSTKMMKLSPVPFLISVLLSAHIGGMATLMGNLSNRLVGQSIPISAAQMLAKLGPLSLILLIVVYVILWGVYGRSMVIAETSKRELLSLQPASYLTQDRLFLIGGSLTTGLTLLTLLLQGVLGWKASYIAASGALLLFLLGYKQWVYLIKQKDVQTAWQVVKDSQFLFFFGLFVMVGGLAYAGFTGFVAARGLELSQGSVPFLTNLLLWLTAFGSAMMDAIPYTAAMIPVVKDMGKEILNYSSHTAAIPMWWSLLAGTAIGSGVTLLSSTANMYAAVLAEQEGGGLTQRNYVIVAAPISLLLCIIATIYFNMFLL</sequence>
<feature type="domain" description="Citrate transporter-like" evidence="7">
    <location>
        <begin position="24"/>
        <end position="389"/>
    </location>
</feature>
<dbReference type="PANTHER" id="PTHR43568:SF1">
    <property type="entry name" value="P PROTEIN"/>
    <property type="match status" value="1"/>
</dbReference>
<evidence type="ECO:0000256" key="2">
    <source>
        <dbReference type="ARBA" id="ARBA00022448"/>
    </source>
</evidence>
<keyword evidence="5 6" id="KW-0472">Membrane</keyword>
<accession>A0ABU6FUP7</accession>
<comment type="subcellular location">
    <subcellularLocation>
        <location evidence="1">Membrane</location>
        <topology evidence="1">Multi-pass membrane protein</topology>
    </subcellularLocation>
</comment>
<feature type="transmembrane region" description="Helical" evidence="6">
    <location>
        <begin position="232"/>
        <end position="253"/>
    </location>
</feature>
<reference evidence="8 9" key="1">
    <citation type="submission" date="2023-03" db="EMBL/GenBank/DDBJ databases">
        <title>Bacillus Genome Sequencing.</title>
        <authorList>
            <person name="Dunlap C."/>
        </authorList>
    </citation>
    <scope>NUCLEOTIDE SEQUENCE [LARGE SCALE GENOMIC DNA]</scope>
    <source>
        <strain evidence="8 9">BD-533</strain>
    </source>
</reference>
<dbReference type="Proteomes" id="UP001338137">
    <property type="component" value="Unassembled WGS sequence"/>
</dbReference>
<organism evidence="8 9">
    <name type="scientific">Paenibacillus alba</name>
    <dbReference type="NCBI Taxonomy" id="1197127"/>
    <lineage>
        <taxon>Bacteria</taxon>
        <taxon>Bacillati</taxon>
        <taxon>Bacillota</taxon>
        <taxon>Bacilli</taxon>
        <taxon>Bacillales</taxon>
        <taxon>Paenibacillaceae</taxon>
        <taxon>Paenibacillus</taxon>
    </lineage>
</organism>
<evidence type="ECO:0000313" key="8">
    <source>
        <dbReference type="EMBL" id="MEC0225603.1"/>
    </source>
</evidence>
<feature type="transmembrane region" description="Helical" evidence="6">
    <location>
        <begin position="260"/>
        <end position="278"/>
    </location>
</feature>
<feature type="transmembrane region" description="Helical" evidence="6">
    <location>
        <begin position="60"/>
        <end position="80"/>
    </location>
</feature>
<protein>
    <submittedName>
        <fullName evidence="8">SLC13 family permease</fullName>
    </submittedName>
</protein>
<feature type="transmembrane region" description="Helical" evidence="6">
    <location>
        <begin position="383"/>
        <end position="411"/>
    </location>
</feature>
<evidence type="ECO:0000256" key="1">
    <source>
        <dbReference type="ARBA" id="ARBA00004141"/>
    </source>
</evidence>
<feature type="transmembrane region" description="Helical" evidence="6">
    <location>
        <begin position="423"/>
        <end position="442"/>
    </location>
</feature>